<gene>
    <name evidence="2" type="ORF">OUZ56_012226</name>
</gene>
<evidence type="ECO:0000313" key="3">
    <source>
        <dbReference type="Proteomes" id="UP001234178"/>
    </source>
</evidence>
<keyword evidence="3" id="KW-1185">Reference proteome</keyword>
<feature type="compositionally biased region" description="Basic and acidic residues" evidence="1">
    <location>
        <begin position="132"/>
        <end position="165"/>
    </location>
</feature>
<reference evidence="2 3" key="1">
    <citation type="journal article" date="2023" name="Nucleic Acids Res.">
        <title>The hologenome of Daphnia magna reveals possible DNA methylation and microbiome-mediated evolution of the host genome.</title>
        <authorList>
            <person name="Chaturvedi A."/>
            <person name="Li X."/>
            <person name="Dhandapani V."/>
            <person name="Marshall H."/>
            <person name="Kissane S."/>
            <person name="Cuenca-Cambronero M."/>
            <person name="Asole G."/>
            <person name="Calvet F."/>
            <person name="Ruiz-Romero M."/>
            <person name="Marangio P."/>
            <person name="Guigo R."/>
            <person name="Rago D."/>
            <person name="Mirbahai L."/>
            <person name="Eastwood N."/>
            <person name="Colbourne J.K."/>
            <person name="Zhou J."/>
            <person name="Mallon E."/>
            <person name="Orsini L."/>
        </authorList>
    </citation>
    <scope>NUCLEOTIDE SEQUENCE [LARGE SCALE GENOMIC DNA]</scope>
    <source>
        <strain evidence="2">LRV0_1</strain>
    </source>
</reference>
<accession>A0ABQ9Z2P9</accession>
<comment type="caution">
    <text evidence="2">The sequence shown here is derived from an EMBL/GenBank/DDBJ whole genome shotgun (WGS) entry which is preliminary data.</text>
</comment>
<protein>
    <submittedName>
        <fullName evidence="2">Uncharacterized protein</fullName>
    </submittedName>
</protein>
<sequence>MCGARKTGGCRDRYRAGGVRVFAQIDEDWGRYRRSSNWRHCHAGALRWKKTGGSTETSSPEWMLGPHPDRGKVVRKSATRFEWVWRDGALVEPSQALQRTKRVSTGEPWISGVGTIGQMEDNPLIGTQTMDQRGDGVRNNRASDRKSKRENTPVARRDNRAEEKSASGAQI</sequence>
<evidence type="ECO:0000313" key="2">
    <source>
        <dbReference type="EMBL" id="KAK4007070.1"/>
    </source>
</evidence>
<name>A0ABQ9Z2P9_9CRUS</name>
<proteinExistence type="predicted"/>
<dbReference type="Proteomes" id="UP001234178">
    <property type="component" value="Unassembled WGS sequence"/>
</dbReference>
<feature type="region of interest" description="Disordered" evidence="1">
    <location>
        <begin position="112"/>
        <end position="171"/>
    </location>
</feature>
<organism evidence="2 3">
    <name type="scientific">Daphnia magna</name>
    <dbReference type="NCBI Taxonomy" id="35525"/>
    <lineage>
        <taxon>Eukaryota</taxon>
        <taxon>Metazoa</taxon>
        <taxon>Ecdysozoa</taxon>
        <taxon>Arthropoda</taxon>
        <taxon>Crustacea</taxon>
        <taxon>Branchiopoda</taxon>
        <taxon>Diplostraca</taxon>
        <taxon>Cladocera</taxon>
        <taxon>Anomopoda</taxon>
        <taxon>Daphniidae</taxon>
        <taxon>Daphnia</taxon>
    </lineage>
</organism>
<evidence type="ECO:0000256" key="1">
    <source>
        <dbReference type="SAM" id="MobiDB-lite"/>
    </source>
</evidence>
<dbReference type="EMBL" id="JAOYFB010000002">
    <property type="protein sequence ID" value="KAK4007070.1"/>
    <property type="molecule type" value="Genomic_DNA"/>
</dbReference>